<reference evidence="2 3" key="1">
    <citation type="submission" date="2024-04" db="EMBL/GenBank/DDBJ databases">
        <title>Tritrichomonas musculus Genome.</title>
        <authorList>
            <person name="Alves-Ferreira E."/>
            <person name="Grigg M."/>
            <person name="Lorenzi H."/>
            <person name="Galac M."/>
        </authorList>
    </citation>
    <scope>NUCLEOTIDE SEQUENCE [LARGE SCALE GENOMIC DNA]</scope>
    <source>
        <strain evidence="2 3">EAF2021</strain>
    </source>
</reference>
<evidence type="ECO:0000313" key="3">
    <source>
        <dbReference type="Proteomes" id="UP001470230"/>
    </source>
</evidence>
<proteinExistence type="predicted"/>
<dbReference type="InterPro" id="IPR020683">
    <property type="entry name" value="DUF3447"/>
</dbReference>
<dbReference type="SMART" id="SM00248">
    <property type="entry name" value="ANK"/>
    <property type="match status" value="3"/>
</dbReference>
<name>A0ABR2JXY1_9EUKA</name>
<dbReference type="Gene3D" id="1.25.40.20">
    <property type="entry name" value="Ankyrin repeat-containing domain"/>
    <property type="match status" value="1"/>
</dbReference>
<dbReference type="InterPro" id="IPR036770">
    <property type="entry name" value="Ankyrin_rpt-contain_sf"/>
</dbReference>
<accession>A0ABR2JXY1</accession>
<gene>
    <name evidence="2" type="ORF">M9Y10_042666</name>
</gene>
<keyword evidence="3" id="KW-1185">Reference proteome</keyword>
<evidence type="ECO:0000259" key="1">
    <source>
        <dbReference type="Pfam" id="PF11929"/>
    </source>
</evidence>
<comment type="caution">
    <text evidence="2">The sequence shown here is derived from an EMBL/GenBank/DDBJ whole genome shotgun (WGS) entry which is preliminary data.</text>
</comment>
<evidence type="ECO:0000313" key="2">
    <source>
        <dbReference type="EMBL" id="KAK8883572.1"/>
    </source>
</evidence>
<dbReference type="PANTHER" id="PTHR24159:SF5">
    <property type="entry name" value="ANK_REP_REGION DOMAIN-CONTAINING PROTEIN"/>
    <property type="match status" value="1"/>
</dbReference>
<feature type="domain" description="DUF3447" evidence="1">
    <location>
        <begin position="238"/>
        <end position="313"/>
    </location>
</feature>
<dbReference type="EMBL" id="JAPFFF010000008">
    <property type="protein sequence ID" value="KAK8883572.1"/>
    <property type="molecule type" value="Genomic_DNA"/>
</dbReference>
<organism evidence="2 3">
    <name type="scientific">Tritrichomonas musculus</name>
    <dbReference type="NCBI Taxonomy" id="1915356"/>
    <lineage>
        <taxon>Eukaryota</taxon>
        <taxon>Metamonada</taxon>
        <taxon>Parabasalia</taxon>
        <taxon>Tritrichomonadida</taxon>
        <taxon>Tritrichomonadidae</taxon>
        <taxon>Tritrichomonas</taxon>
    </lineage>
</organism>
<dbReference type="Pfam" id="PF11929">
    <property type="entry name" value="DUF3447"/>
    <property type="match status" value="1"/>
</dbReference>
<dbReference type="PANTHER" id="PTHR24159">
    <property type="match status" value="1"/>
</dbReference>
<dbReference type="SUPFAM" id="SSF48403">
    <property type="entry name" value="Ankyrin repeat"/>
    <property type="match status" value="1"/>
</dbReference>
<sequence>MLSYAEYLKLHHDEIKNVINLQKQVDNLNSSNFQDFKAMIIKSNIDHDKNKLIQLLNMIQIGIAIRPHSYELYFNLLESISSHIKSHFSEQELISIFPKRPSILKLYEKGLISINTIYEQCRIHKYYINYFAPEMKEFYSDFFEANIDQELRGSLNFEDMKKYRKRGQNPAPIAEIIRNDDIELFQNFISKTNTKFDSILIPSEYEQCRFIMQNMNYADYAAFYGSINIFKYLLLNECTLTYKTAQFAVAGGNYEIIHLLEEKKVSFRSCLEVCIQFHQNDIFEYLIENHSNKFKMDFKMFFVSIEMYNTEFFYQNIEEMMKTDLEMMKDSILTLASIHGVLDIVNFICSIKEINIIENSYLAFLNFLFFVNGAIIDSCN</sequence>
<dbReference type="Proteomes" id="UP001470230">
    <property type="component" value="Unassembled WGS sequence"/>
</dbReference>
<dbReference type="InterPro" id="IPR002110">
    <property type="entry name" value="Ankyrin_rpt"/>
</dbReference>
<protein>
    <recommendedName>
        <fullName evidence="1">DUF3447 domain-containing protein</fullName>
    </recommendedName>
</protein>